<dbReference type="Gene3D" id="3.30.1330.40">
    <property type="entry name" value="RutC-like"/>
    <property type="match status" value="1"/>
</dbReference>
<keyword evidence="2" id="KW-1185">Reference proteome</keyword>
<dbReference type="InterPro" id="IPR035959">
    <property type="entry name" value="RutC-like_sf"/>
</dbReference>
<gene>
    <name evidence="1" type="ORF">QYS62_001719</name>
</gene>
<protein>
    <submittedName>
        <fullName evidence="1">Endoribonuclease L-PSP/chorismate mutase-like protein</fullName>
    </submittedName>
</protein>
<evidence type="ECO:0000313" key="1">
    <source>
        <dbReference type="EMBL" id="WZH40781.1"/>
    </source>
</evidence>
<organism evidence="1 2">
    <name type="scientific">Fusarium acuminatum</name>
    <dbReference type="NCBI Taxonomy" id="5515"/>
    <lineage>
        <taxon>Eukaryota</taxon>
        <taxon>Fungi</taxon>
        <taxon>Dikarya</taxon>
        <taxon>Ascomycota</taxon>
        <taxon>Pezizomycotina</taxon>
        <taxon>Sordariomycetes</taxon>
        <taxon>Hypocreomycetidae</taxon>
        <taxon>Hypocreales</taxon>
        <taxon>Nectriaceae</taxon>
        <taxon>Fusarium</taxon>
        <taxon>Fusarium tricinctum species complex</taxon>
    </lineage>
</organism>
<evidence type="ECO:0000313" key="2">
    <source>
        <dbReference type="Proteomes" id="UP001489902"/>
    </source>
</evidence>
<proteinExistence type="predicted"/>
<dbReference type="Proteomes" id="UP001489902">
    <property type="component" value="Chromosome 1"/>
</dbReference>
<reference evidence="1 2" key="1">
    <citation type="submission" date="2024-04" db="EMBL/GenBank/DDBJ databases">
        <title>Complete genome sequence of Fusarium acuminatum.</title>
        <authorList>
            <person name="Lan B."/>
        </authorList>
    </citation>
    <scope>NUCLEOTIDE SEQUENCE [LARGE SCALE GENOMIC DNA]</scope>
    <source>
        <strain evidence="1">1A</strain>
    </source>
</reference>
<dbReference type="InterPro" id="IPR006175">
    <property type="entry name" value="YjgF/YER057c/UK114"/>
</dbReference>
<sequence>MKSLVHCMRHDLLPAFRSTKMSSLKYYNEEGAGQKHSDLCHYSQAVVLGDTVKCSGQGGWDNTGKLDANDVKGQIDLAFENVDRVLQTVGLKGWEDVFLIRTYHVDMGASYDYLVQKLKERIPGHRPVWTAIAVPRLAFLQMQIEIEVEAYNRK</sequence>
<name>A0ABZ2WJT5_9HYPO</name>
<accession>A0ABZ2WJT5</accession>
<dbReference type="PANTHER" id="PTHR11803:SF39">
    <property type="entry name" value="2-IMINOBUTANOATE_2-IMINOPROPANOATE DEAMINASE"/>
    <property type="match status" value="1"/>
</dbReference>
<dbReference type="PANTHER" id="PTHR11803">
    <property type="entry name" value="2-IMINOBUTANOATE/2-IMINOPROPANOATE DEAMINASE RIDA"/>
    <property type="match status" value="1"/>
</dbReference>
<dbReference type="SUPFAM" id="SSF55298">
    <property type="entry name" value="YjgF-like"/>
    <property type="match status" value="1"/>
</dbReference>
<dbReference type="EMBL" id="CP151260">
    <property type="protein sequence ID" value="WZH40781.1"/>
    <property type="molecule type" value="Genomic_DNA"/>
</dbReference>
<dbReference type="Pfam" id="PF01042">
    <property type="entry name" value="Ribonuc_L-PSP"/>
    <property type="match status" value="1"/>
</dbReference>